<dbReference type="InterPro" id="IPR000477">
    <property type="entry name" value="RT_dom"/>
</dbReference>
<name>A0A0F9L509_9ZZZZ</name>
<dbReference type="CDD" id="cd01651">
    <property type="entry name" value="RT_G2_intron"/>
    <property type="match status" value="1"/>
</dbReference>
<evidence type="ECO:0000259" key="1">
    <source>
        <dbReference type="PROSITE" id="PS50878"/>
    </source>
</evidence>
<gene>
    <name evidence="2" type="ORF">LCGC14_1244070</name>
</gene>
<reference evidence="2" key="1">
    <citation type="journal article" date="2015" name="Nature">
        <title>Complex archaea that bridge the gap between prokaryotes and eukaryotes.</title>
        <authorList>
            <person name="Spang A."/>
            <person name="Saw J.H."/>
            <person name="Jorgensen S.L."/>
            <person name="Zaremba-Niedzwiedzka K."/>
            <person name="Martijn J."/>
            <person name="Lind A.E."/>
            <person name="van Eijk R."/>
            <person name="Schleper C."/>
            <person name="Guy L."/>
            <person name="Ettema T.J."/>
        </authorList>
    </citation>
    <scope>NUCLEOTIDE SEQUENCE</scope>
</reference>
<evidence type="ECO:0000313" key="2">
    <source>
        <dbReference type="EMBL" id="KKM89894.1"/>
    </source>
</evidence>
<organism evidence="2">
    <name type="scientific">marine sediment metagenome</name>
    <dbReference type="NCBI Taxonomy" id="412755"/>
    <lineage>
        <taxon>unclassified sequences</taxon>
        <taxon>metagenomes</taxon>
        <taxon>ecological metagenomes</taxon>
    </lineage>
</organism>
<protein>
    <recommendedName>
        <fullName evidence="1">Reverse transcriptase domain-containing protein</fullName>
    </recommendedName>
</protein>
<accession>A0A0F9L509</accession>
<dbReference type="PANTHER" id="PTHR34047:SF8">
    <property type="entry name" value="PROTEIN YKFC"/>
    <property type="match status" value="1"/>
</dbReference>
<dbReference type="EMBL" id="LAZR01006750">
    <property type="protein sequence ID" value="KKM89894.1"/>
    <property type="molecule type" value="Genomic_DNA"/>
</dbReference>
<dbReference type="SUPFAM" id="SSF56672">
    <property type="entry name" value="DNA/RNA polymerases"/>
    <property type="match status" value="1"/>
</dbReference>
<dbReference type="PROSITE" id="PS50878">
    <property type="entry name" value="RT_POL"/>
    <property type="match status" value="1"/>
</dbReference>
<dbReference type="InterPro" id="IPR030931">
    <property type="entry name" value="Group_II_RT_mat"/>
</dbReference>
<dbReference type="InterPro" id="IPR051083">
    <property type="entry name" value="GrpII_Intron_Splice-Mob/Def"/>
</dbReference>
<feature type="domain" description="Reverse transcriptase" evidence="1">
    <location>
        <begin position="75"/>
        <end position="322"/>
    </location>
</feature>
<dbReference type="PANTHER" id="PTHR34047">
    <property type="entry name" value="NUCLEAR INTRON MATURASE 1, MITOCHONDRIAL-RELATED"/>
    <property type="match status" value="1"/>
</dbReference>
<dbReference type="Pfam" id="PF00078">
    <property type="entry name" value="RVT_1"/>
    <property type="match status" value="1"/>
</dbReference>
<dbReference type="InterPro" id="IPR043502">
    <property type="entry name" value="DNA/RNA_pol_sf"/>
</dbReference>
<comment type="caution">
    <text evidence="2">The sequence shown here is derived from an EMBL/GenBank/DDBJ whole genome shotgun (WGS) entry which is preliminary data.</text>
</comment>
<proteinExistence type="predicted"/>
<dbReference type="NCBIfam" id="TIGR04416">
    <property type="entry name" value="group_II_RT_mat"/>
    <property type="match status" value="1"/>
</dbReference>
<sequence>MGGTPGPQTISTRLQGIAEQAVRYPDMVFNNLYHKIDVGLLREAYRQTRKDAAPGIDKVTAQKYAENLEENLRDLCERLRWGKYVAPPVERVWIDKEDGRKRPIGKPTFEDKIVQRAVEILLSVIYDVDFYNFSHSFRKGHSQHKALHELREQCLRLNIGWIVDADITGLFDNIDRSHLREIIKQRVNDGGILRLIGKWLNAGVMEEGAVTYPEKGTPQGGVISPLLSNIFLHRVLDDWFVKEVKPRMKGRCFIIRWADDFIIGFELESDVRRVLAVLPKRFNRFGLSLHPEKTKIIPFKRPSSNNEDGKGNGTFDFLGFTFYWSKSRRGYWVIKKKTMRKRLSRFMKGLWRWCRDNRHEPLKEQHKTLCLKLRGHYQYYGVRSNYKALEVIFEFAEKAWRYWLSRRSHKGGIRWKKFEKLRASFPFPKPRIVHNI</sequence>
<dbReference type="AlphaFoldDB" id="A0A0F9L509"/>